<protein>
    <recommendedName>
        <fullName evidence="3">Adhesin-like protein</fullName>
    </recommendedName>
</protein>
<evidence type="ECO:0000313" key="2">
    <source>
        <dbReference type="Proteomes" id="UP000713479"/>
    </source>
</evidence>
<name>A0A8T3VI19_9EURY</name>
<gene>
    <name evidence="1" type="ORF">E7Z74_02970</name>
</gene>
<comment type="caution">
    <text evidence="1">The sequence shown here is derived from an EMBL/GenBank/DDBJ whole genome shotgun (WGS) entry which is preliminary data.</text>
</comment>
<dbReference type="EMBL" id="SUTF01000003">
    <property type="protein sequence ID" value="MBE6510217.1"/>
    <property type="molecule type" value="Genomic_DNA"/>
</dbReference>
<sequence length="225" mass="24966">MKIILIIVILAIIGALFVYDSNNNNASASNHWENDLGTVDKVIYGNPNSATEIVLIAGIHPREPLSIKPELKAAEEFAKTHDVKFTTYYVNVTKDPDIYQSSRDNGESLVHDYIVPDINNTQAKAVIISHSHIEGYGEGFYLATPAMDDPSVHIAEKIANESSFKYFPTNKSKPLEATSAKLVSKPIADAGYPTFVYEIPENITEQDSTDKAVELFELMYNIVKK</sequence>
<proteinExistence type="predicted"/>
<dbReference type="Proteomes" id="UP000713479">
    <property type="component" value="Unassembled WGS sequence"/>
</dbReference>
<organism evidence="1 2">
    <name type="scientific">Methanobrevibacter millerae</name>
    <dbReference type="NCBI Taxonomy" id="230361"/>
    <lineage>
        <taxon>Archaea</taxon>
        <taxon>Methanobacteriati</taxon>
        <taxon>Methanobacteriota</taxon>
        <taxon>Methanomada group</taxon>
        <taxon>Methanobacteria</taxon>
        <taxon>Methanobacteriales</taxon>
        <taxon>Methanobacteriaceae</taxon>
        <taxon>Methanobrevibacter</taxon>
    </lineage>
</organism>
<evidence type="ECO:0008006" key="3">
    <source>
        <dbReference type="Google" id="ProtNLM"/>
    </source>
</evidence>
<accession>A0A8T3VI19</accession>
<dbReference type="AlphaFoldDB" id="A0A8T3VI19"/>
<reference evidence="1" key="1">
    <citation type="submission" date="2019-04" db="EMBL/GenBank/DDBJ databases">
        <title>Evolution of Biomass-Degrading Anaerobic Consortia Revealed by Metagenomics.</title>
        <authorList>
            <person name="Peng X."/>
        </authorList>
    </citation>
    <scope>NUCLEOTIDE SEQUENCE</scope>
    <source>
        <strain evidence="1">SIG13</strain>
    </source>
</reference>
<evidence type="ECO:0000313" key="1">
    <source>
        <dbReference type="EMBL" id="MBE6510217.1"/>
    </source>
</evidence>